<feature type="region of interest" description="Disordered" evidence="1">
    <location>
        <begin position="897"/>
        <end position="924"/>
    </location>
</feature>
<evidence type="ECO:0000313" key="2">
    <source>
        <dbReference type="EMBL" id="POS84081.1"/>
    </source>
</evidence>
<feature type="region of interest" description="Disordered" evidence="1">
    <location>
        <begin position="294"/>
        <end position="314"/>
    </location>
</feature>
<dbReference type="OrthoDB" id="4188028at2759"/>
<keyword evidence="3" id="KW-1185">Reference proteome</keyword>
<organism evidence="2 3">
    <name type="scientific">Erysiphe pulchra</name>
    <dbReference type="NCBI Taxonomy" id="225359"/>
    <lineage>
        <taxon>Eukaryota</taxon>
        <taxon>Fungi</taxon>
        <taxon>Dikarya</taxon>
        <taxon>Ascomycota</taxon>
        <taxon>Pezizomycotina</taxon>
        <taxon>Leotiomycetes</taxon>
        <taxon>Erysiphales</taxon>
        <taxon>Erysiphaceae</taxon>
        <taxon>Erysiphe</taxon>
    </lineage>
</organism>
<comment type="caution">
    <text evidence="2">The sequence shown here is derived from an EMBL/GenBank/DDBJ whole genome shotgun (WGS) entry which is preliminary data.</text>
</comment>
<name>A0A2S4PPV9_9PEZI</name>
<dbReference type="STRING" id="225359.A0A2S4PPV9"/>
<feature type="region of interest" description="Disordered" evidence="1">
    <location>
        <begin position="1"/>
        <end position="47"/>
    </location>
</feature>
<feature type="region of interest" description="Disordered" evidence="1">
    <location>
        <begin position="719"/>
        <end position="808"/>
    </location>
</feature>
<gene>
    <name evidence="2" type="ORF">EPUL_005509</name>
</gene>
<dbReference type="EMBL" id="PEDP01001188">
    <property type="protein sequence ID" value="POS84081.1"/>
    <property type="molecule type" value="Genomic_DNA"/>
</dbReference>
<feature type="compositionally biased region" description="Pro residues" evidence="1">
    <location>
        <begin position="719"/>
        <end position="744"/>
    </location>
</feature>
<feature type="compositionally biased region" description="Polar residues" evidence="1">
    <location>
        <begin position="683"/>
        <end position="701"/>
    </location>
</feature>
<protein>
    <submittedName>
        <fullName evidence="2">Uncharacterized protein</fullName>
    </submittedName>
</protein>
<accession>A0A2S4PPV9</accession>
<dbReference type="Proteomes" id="UP000237438">
    <property type="component" value="Unassembled WGS sequence"/>
</dbReference>
<sequence length="964" mass="108013">MSSRGRGKTRGGSGGRSNAGISKPTKKNAVRNGVKRGNIDSSPDPPRIRVLKARKAELATSFKIIGSHQKSALLALAQKSLDATKSDTKYHENLSEFQVLCEDIDNKLDCIMSKLEERRDMNKNWSNQQCKVFSILKFLIESIAYHPQYKLKDLQEEAIARVQERVIYIEKMSKSNSKVNDIAFYNGEDGRKITKLAAPPKIVHPVAIPFSGVQLADGKSIQKLGDNLLEQHPANFWASCSDEKKRKLTNQLVSTIEKNRKITQNEKYGICRKRSGTANSLLNLSTASAIETEIEEDDPQLDEPSTAHDANTQDDQENIYELSDDAAELPLDSYGVRIPKKKMRAGTGIRPNNYIVTPRSFNFMDAEGQVLQDGSIGIQEIGIRTWTTRKNIRNRDYYIGCSVSPNPDNFYIPQRVGDVNSGNNTLEDMESVKHITETHKTHPKLGVVLPESINYDYQDLKDPYFPPPTCKNYPVKNLKQHMIIQENSDGTTTVFKIPRSWIHQTNKDFENITSRKRVADVLGQIDNLDKPVQHSPEPVTKPAGIDPDLISAVSAALEENEKNMLKIKEAEKTFRRDPKETVLLQTPRFASKTSNKPSSRTPTKITQRTSTKATKRPSRLQYDPVRDSFPAKNNQDQIKQDSLAKNNPRTSKQNIPPRSCNLLTELANYALNNQSIPVLPVSRSKNPSNFRPNVPSVTSQSALPLNPQIIQRQTQLPIQPPAKPSVQPPVQPPVQLPVQPPVQPPVQYIAQHPTQPSGQFSGQFSSQRSTERHPNSVQSQDPSGSLQSISQLVSPQSSHGITIQQYQQNQSTMSPFAFQYPMAPHQSHAQGAYQPHRASQMTYTPQLPPPMNYVPHPPPRQLNYSMNNSTMTNNIPPHHHFSSNPINYATRSLISTGYNPHPPHPVAYTSQSSSQPMPHSSLESNRIRELRPPNLQQNSAASIHTPVMHSWSTDGNYHSNSFKN</sequence>
<feature type="region of interest" description="Disordered" evidence="1">
    <location>
        <begin position="578"/>
        <end position="658"/>
    </location>
</feature>
<feature type="compositionally biased region" description="Polar residues" evidence="1">
    <location>
        <begin position="591"/>
        <end position="612"/>
    </location>
</feature>
<reference evidence="2 3" key="1">
    <citation type="submission" date="2017-10" db="EMBL/GenBank/DDBJ databases">
        <title>Development of genomic resources for the powdery mildew, Erysiphe pulchra.</title>
        <authorList>
            <person name="Wadl P.A."/>
            <person name="Mack B.M."/>
            <person name="Moore G."/>
            <person name="Beltz S.B."/>
        </authorList>
    </citation>
    <scope>NUCLEOTIDE SEQUENCE [LARGE SCALE GENOMIC DNA]</scope>
    <source>
        <strain evidence="2">Cflorida</strain>
    </source>
</reference>
<feature type="compositionally biased region" description="Polar residues" evidence="1">
    <location>
        <begin position="775"/>
        <end position="808"/>
    </location>
</feature>
<proteinExistence type="predicted"/>
<feature type="compositionally biased region" description="Polar residues" evidence="1">
    <location>
        <begin position="643"/>
        <end position="656"/>
    </location>
</feature>
<dbReference type="AlphaFoldDB" id="A0A2S4PPV9"/>
<feature type="compositionally biased region" description="Low complexity" evidence="1">
    <location>
        <begin position="910"/>
        <end position="924"/>
    </location>
</feature>
<feature type="compositionally biased region" description="Low complexity" evidence="1">
    <location>
        <begin position="755"/>
        <end position="767"/>
    </location>
</feature>
<evidence type="ECO:0000256" key="1">
    <source>
        <dbReference type="SAM" id="MobiDB-lite"/>
    </source>
</evidence>
<evidence type="ECO:0000313" key="3">
    <source>
        <dbReference type="Proteomes" id="UP000237438"/>
    </source>
</evidence>
<feature type="region of interest" description="Disordered" evidence="1">
    <location>
        <begin position="680"/>
        <end position="701"/>
    </location>
</feature>